<comment type="caution">
    <text evidence="2">The sequence shown here is derived from an EMBL/GenBank/DDBJ whole genome shotgun (WGS) entry which is preliminary data.</text>
</comment>
<evidence type="ECO:0000313" key="3">
    <source>
        <dbReference type="Proteomes" id="UP001642484"/>
    </source>
</evidence>
<organism evidence="2 3">
    <name type="scientific">Durusdinium trenchii</name>
    <dbReference type="NCBI Taxonomy" id="1381693"/>
    <lineage>
        <taxon>Eukaryota</taxon>
        <taxon>Sar</taxon>
        <taxon>Alveolata</taxon>
        <taxon>Dinophyceae</taxon>
        <taxon>Suessiales</taxon>
        <taxon>Symbiodiniaceae</taxon>
        <taxon>Durusdinium</taxon>
    </lineage>
</organism>
<evidence type="ECO:0008006" key="4">
    <source>
        <dbReference type="Google" id="ProtNLM"/>
    </source>
</evidence>
<dbReference type="Proteomes" id="UP001642484">
    <property type="component" value="Unassembled WGS sequence"/>
</dbReference>
<accession>A0ABP0HVJ0</accession>
<evidence type="ECO:0000256" key="1">
    <source>
        <dbReference type="SAM" id="MobiDB-lite"/>
    </source>
</evidence>
<name>A0ABP0HVJ0_9DINO</name>
<dbReference type="EMBL" id="CAXAMN010001414">
    <property type="protein sequence ID" value="CAK8994185.1"/>
    <property type="molecule type" value="Genomic_DNA"/>
</dbReference>
<evidence type="ECO:0000313" key="2">
    <source>
        <dbReference type="EMBL" id="CAK8994185.1"/>
    </source>
</evidence>
<feature type="compositionally biased region" description="Acidic residues" evidence="1">
    <location>
        <begin position="228"/>
        <end position="242"/>
    </location>
</feature>
<sequence>MPASGVPPDFLQLPLPFFAVYSVLEKILEAERLVETQPRRPRADIYHGVVATLGPELNRCIFNRKSGYKNKHSFDQAILPQILAYEQSLECLRSFLPVNCPKLSIQDSPVAWGRQLYTYASNREPVVRSSECPGKALRVVTTWQALLKARWESAPLAPELHEALREMIEAVDFLSKCRLGNNFAETAVAKIKVSLAAGYPFRRSQKRPVELGVFEGDGSLTLANDPGSDQDGDDIEDDDDGGAIEASDWEPLDLYRQESHQTLSPSLVRLCSALEGELGLSDHALTASFVRMLGLVASRQPADLLDTSVREELQSFFSGLPVAEEKALLHVEHKLDTAYRSRAKTCVHFYVHLFGHSSVTQPTVALWLLCICPFRYFGRPELLENALIALGEAKVREVFGGGLTPDTRESVVKTLRMGLLRDWAYRSSVKGYRDQNDGRCRVYSLKLPSFAPDDRRLDHMLVALDSWSYAAMTCAGAILRILGELGQTERVAANGLEEAVVNLMDGVLQMDLIGRPGASGSVQDRAACYASKFVLDTLYWFILCCACRRVSQPPYTAVSMEEPVARCACVACRDMLLVRQRWGFVGPALRLFYKKAGGPQPVDARSLPHCTAMLKLVNQHLQASFCVYALQFVPCIWGKFLRLARLLSSGGCKKQSNCGTFMALESKFLLHFFLLCKKHGLEGLLSRADPSAVRVAAVQFDWHAENGVSVLEALLQALPPSNTVFTPCAFTDSRRALAEARFLTTVSPPPTALPACVWDSEQAMQRSLTRVLQHVLP</sequence>
<keyword evidence="3" id="KW-1185">Reference proteome</keyword>
<feature type="region of interest" description="Disordered" evidence="1">
    <location>
        <begin position="217"/>
        <end position="242"/>
    </location>
</feature>
<proteinExistence type="predicted"/>
<reference evidence="2 3" key="1">
    <citation type="submission" date="2024-02" db="EMBL/GenBank/DDBJ databases">
        <authorList>
            <person name="Chen Y."/>
            <person name="Shah S."/>
            <person name="Dougan E. K."/>
            <person name="Thang M."/>
            <person name="Chan C."/>
        </authorList>
    </citation>
    <scope>NUCLEOTIDE SEQUENCE [LARGE SCALE GENOMIC DNA]</scope>
</reference>
<protein>
    <recommendedName>
        <fullName evidence="4">RING-type E3 ubiquitin transferase</fullName>
    </recommendedName>
</protein>
<gene>
    <name evidence="2" type="ORF">CCMP2556_LOCUS3543</name>
</gene>